<keyword evidence="10" id="KW-0921">Nickel transport</keyword>
<dbReference type="InterPro" id="IPR051224">
    <property type="entry name" value="NiCoT_RcnA"/>
</dbReference>
<sequence length="319" mass="34753">MQSTRSSVAHWLFSIYGLLTVLSLFSIVGYTLWQAWPSLILSGMQWQRSLYNTLSELLFDAKTEPLSASISLVSVSLLYGILHSLGPGHGKVIVSTYVATHPAKVTISLWITLLSALMQAIVAISLVSTLRFVYHTSMRDISAHADTFVTWSFYAVIALGLALITRSLRTLWRMQLTNKAQDTNVPSIQTCCHHHASADSVNQTTSKKEIVSIIASIGIRPCTGAIMVLLFSNMVDMYWLGIVSAIVMALGTAMTTSTLAMMTITGKKLAHFYIKHNTTKPTSVLTDLRPVVQALGGGALIILGMVMLQSQVPGMSSVF</sequence>
<dbReference type="GO" id="GO:0015099">
    <property type="term" value="F:nickel cation transmembrane transporter activity"/>
    <property type="evidence" value="ECO:0007669"/>
    <property type="project" value="UniProtKB-UniRule"/>
</dbReference>
<keyword evidence="5" id="KW-1003">Cell membrane</keyword>
<feature type="transmembrane region" description="Helical" evidence="13">
    <location>
        <begin position="148"/>
        <end position="165"/>
    </location>
</feature>
<evidence type="ECO:0000256" key="13">
    <source>
        <dbReference type="RuleBase" id="RU362101"/>
    </source>
</evidence>
<keyword evidence="9" id="KW-0406">Ion transport</keyword>
<gene>
    <name evidence="14" type="ORF">Q4568_05180</name>
</gene>
<protein>
    <recommendedName>
        <fullName evidence="13">Nickel/cobalt efflux system</fullName>
    </recommendedName>
</protein>
<evidence type="ECO:0000256" key="9">
    <source>
        <dbReference type="ARBA" id="ARBA00023065"/>
    </source>
</evidence>
<reference evidence="14" key="1">
    <citation type="submission" date="2023-07" db="EMBL/GenBank/DDBJ databases">
        <title>Genome content predicts the carbon catabolic preferences of heterotrophic bacteria.</title>
        <authorList>
            <person name="Gralka M."/>
        </authorList>
    </citation>
    <scope>NUCLEOTIDE SEQUENCE</scope>
    <source>
        <strain evidence="14">G2M05</strain>
    </source>
</reference>
<keyword evidence="12" id="KW-0170">Cobalt</keyword>
<dbReference type="GO" id="GO:0006824">
    <property type="term" value="P:cobalt ion transport"/>
    <property type="evidence" value="ECO:0007669"/>
    <property type="project" value="UniProtKB-KW"/>
</dbReference>
<evidence type="ECO:0000256" key="1">
    <source>
        <dbReference type="ARBA" id="ARBA00002510"/>
    </source>
</evidence>
<dbReference type="GO" id="GO:0005886">
    <property type="term" value="C:plasma membrane"/>
    <property type="evidence" value="ECO:0007669"/>
    <property type="project" value="UniProtKB-SubCell"/>
</dbReference>
<comment type="function">
    <text evidence="1">Efflux system for nickel and cobalt.</text>
</comment>
<evidence type="ECO:0000256" key="8">
    <source>
        <dbReference type="ARBA" id="ARBA00022989"/>
    </source>
</evidence>
<evidence type="ECO:0000256" key="11">
    <source>
        <dbReference type="ARBA" id="ARBA00023136"/>
    </source>
</evidence>
<evidence type="ECO:0000256" key="2">
    <source>
        <dbReference type="ARBA" id="ARBA00004651"/>
    </source>
</evidence>
<evidence type="ECO:0000256" key="6">
    <source>
        <dbReference type="ARBA" id="ARBA00022596"/>
    </source>
</evidence>
<keyword evidence="4 13" id="KW-0813">Transport</keyword>
<keyword evidence="6" id="KW-0533">Nickel</keyword>
<evidence type="ECO:0000256" key="5">
    <source>
        <dbReference type="ARBA" id="ARBA00022475"/>
    </source>
</evidence>
<evidence type="ECO:0000256" key="4">
    <source>
        <dbReference type="ARBA" id="ARBA00022448"/>
    </source>
</evidence>
<dbReference type="PANTHER" id="PTHR40659:SF1">
    <property type="entry name" value="NICKEL_COBALT EFFLUX SYSTEM RCNA"/>
    <property type="match status" value="1"/>
</dbReference>
<dbReference type="GO" id="GO:0046583">
    <property type="term" value="F:monoatomic cation efflux transmembrane transporter activity"/>
    <property type="evidence" value="ECO:0007669"/>
    <property type="project" value="TreeGrafter"/>
</dbReference>
<evidence type="ECO:0000313" key="15">
    <source>
        <dbReference type="Proteomes" id="UP001170624"/>
    </source>
</evidence>
<dbReference type="InterPro" id="IPR011541">
    <property type="entry name" value="Ni/Co_transpt_high_affinity"/>
</dbReference>
<feature type="transmembrane region" description="Helical" evidence="13">
    <location>
        <begin position="210"/>
        <end position="231"/>
    </location>
</feature>
<dbReference type="Proteomes" id="UP001170624">
    <property type="component" value="Unassembled WGS sequence"/>
</dbReference>
<evidence type="ECO:0000256" key="12">
    <source>
        <dbReference type="ARBA" id="ARBA00023285"/>
    </source>
</evidence>
<keyword evidence="8 13" id="KW-1133">Transmembrane helix</keyword>
<dbReference type="RefSeq" id="WP_261858984.1">
    <property type="nucleotide sequence ID" value="NZ_AP024851.1"/>
</dbReference>
<evidence type="ECO:0000313" key="14">
    <source>
        <dbReference type="EMBL" id="MDO6541911.1"/>
    </source>
</evidence>
<comment type="similarity">
    <text evidence="13">Belongs to the NiCoT transporter (TC 2.A.52) family.</text>
</comment>
<feature type="transmembrane region" description="Helical" evidence="13">
    <location>
        <begin position="290"/>
        <end position="309"/>
    </location>
</feature>
<evidence type="ECO:0000256" key="10">
    <source>
        <dbReference type="ARBA" id="ARBA00023112"/>
    </source>
</evidence>
<feature type="transmembrane region" description="Helical" evidence="13">
    <location>
        <begin position="12"/>
        <end position="33"/>
    </location>
</feature>
<accession>A0AAW7Y014</accession>
<evidence type="ECO:0000256" key="3">
    <source>
        <dbReference type="ARBA" id="ARBA00022426"/>
    </source>
</evidence>
<feature type="transmembrane region" description="Helical" evidence="13">
    <location>
        <begin position="66"/>
        <end position="86"/>
    </location>
</feature>
<dbReference type="GO" id="GO:0032025">
    <property type="term" value="P:response to cobalt ion"/>
    <property type="evidence" value="ECO:0007669"/>
    <property type="project" value="TreeGrafter"/>
</dbReference>
<keyword evidence="11 13" id="KW-0472">Membrane</keyword>
<dbReference type="AlphaFoldDB" id="A0AAW7Y014"/>
<organism evidence="14 15">
    <name type="scientific">Photobacterium sanguinicancri</name>
    <dbReference type="NCBI Taxonomy" id="875932"/>
    <lineage>
        <taxon>Bacteria</taxon>
        <taxon>Pseudomonadati</taxon>
        <taxon>Pseudomonadota</taxon>
        <taxon>Gammaproteobacteria</taxon>
        <taxon>Vibrionales</taxon>
        <taxon>Vibrionaceae</taxon>
        <taxon>Photobacterium</taxon>
    </lineage>
</organism>
<name>A0AAW7Y014_9GAMM</name>
<dbReference type="GO" id="GO:0010045">
    <property type="term" value="P:response to nickel cation"/>
    <property type="evidence" value="ECO:0007669"/>
    <property type="project" value="TreeGrafter"/>
</dbReference>
<feature type="transmembrane region" description="Helical" evidence="13">
    <location>
        <begin position="107"/>
        <end position="128"/>
    </location>
</feature>
<dbReference type="Pfam" id="PF03824">
    <property type="entry name" value="NicO"/>
    <property type="match status" value="1"/>
</dbReference>
<dbReference type="EMBL" id="JAUOPU010000003">
    <property type="protein sequence ID" value="MDO6541911.1"/>
    <property type="molecule type" value="Genomic_DNA"/>
</dbReference>
<comment type="subcellular location">
    <subcellularLocation>
        <location evidence="2 13">Cell membrane</location>
        <topology evidence="2 13">Multi-pass membrane protein</topology>
    </subcellularLocation>
</comment>
<feature type="transmembrane region" description="Helical" evidence="13">
    <location>
        <begin position="237"/>
        <end position="262"/>
    </location>
</feature>
<proteinExistence type="inferred from homology"/>
<evidence type="ECO:0000256" key="7">
    <source>
        <dbReference type="ARBA" id="ARBA00022692"/>
    </source>
</evidence>
<keyword evidence="7 13" id="KW-0812">Transmembrane</keyword>
<dbReference type="PANTHER" id="PTHR40659">
    <property type="entry name" value="NICKEL/COBALT EFFLUX SYSTEM RCNA"/>
    <property type="match status" value="1"/>
</dbReference>
<keyword evidence="3" id="KW-0171">Cobalt transport</keyword>
<comment type="caution">
    <text evidence="14">The sequence shown here is derived from an EMBL/GenBank/DDBJ whole genome shotgun (WGS) entry which is preliminary data.</text>
</comment>